<reference evidence="6 7" key="1">
    <citation type="submission" date="2022-03" db="EMBL/GenBank/DDBJ databases">
        <authorList>
            <person name="Nunn A."/>
            <person name="Chopra R."/>
            <person name="Nunn A."/>
            <person name="Contreras Garrido A."/>
        </authorList>
    </citation>
    <scope>NUCLEOTIDE SEQUENCE [LARGE SCALE GENOMIC DNA]</scope>
</reference>
<feature type="domain" description="RRM" evidence="5">
    <location>
        <begin position="196"/>
        <end position="255"/>
    </location>
</feature>
<accession>A0AAU9SIG6</accession>
<proteinExistence type="predicted"/>
<dbReference type="PANTHER" id="PTHR13952">
    <property type="entry name" value="U1 SMALL NUCLEAR RIBONUCLEOPROTEIN 70 KD"/>
    <property type="match status" value="1"/>
</dbReference>
<gene>
    <name evidence="6" type="ORF">TAV2_LOCUS15558</name>
</gene>
<dbReference type="GO" id="GO:0030619">
    <property type="term" value="F:U1 snRNA binding"/>
    <property type="evidence" value="ECO:0007669"/>
    <property type="project" value="TreeGrafter"/>
</dbReference>
<dbReference type="Gene3D" id="3.30.70.330">
    <property type="match status" value="3"/>
</dbReference>
<dbReference type="PANTHER" id="PTHR13952:SF21">
    <property type="entry name" value="POLYNUCLEOTIDE ADENYLYLTRANSFERASE DOMAIN_RNA RECOGNITION MOTIF PROTEIN-RELATED"/>
    <property type="match status" value="1"/>
</dbReference>
<name>A0AAU9SIG6_THLAR</name>
<evidence type="ECO:0000256" key="1">
    <source>
        <dbReference type="ARBA" id="ARBA00004123"/>
    </source>
</evidence>
<dbReference type="GO" id="GO:0005685">
    <property type="term" value="C:U1 snRNP"/>
    <property type="evidence" value="ECO:0007669"/>
    <property type="project" value="TreeGrafter"/>
</dbReference>
<sequence>MTSSSKKSASKAKLLDKRKLEDDLETKPILKKHKENETRKEQNEGRVELSETNYVGQVVRLRLVATHTGKREGSGFVEFASANEAKKVLEKKNGEYLRDRKIILQVANKETTRLPLKYCVEHTVSIDFFKDVGQVARVRLRLTPEGKRTGRGFVEFASADEAKKALEKKNGKYLHKREIFLDVANKGYRCLPPNIKVFEDVGEVVSVRLVVDDKGERVDCCFVEFASAEEAKLALQEKKNSKFFRSNVLLKAAEIASPYPFRPKRSINAIYLLLIRYNLHKLAKKLWYEDNILRREGLGLVTKEKVFVTMNE</sequence>
<organism evidence="6 7">
    <name type="scientific">Thlaspi arvense</name>
    <name type="common">Field penny-cress</name>
    <dbReference type="NCBI Taxonomy" id="13288"/>
    <lineage>
        <taxon>Eukaryota</taxon>
        <taxon>Viridiplantae</taxon>
        <taxon>Streptophyta</taxon>
        <taxon>Embryophyta</taxon>
        <taxon>Tracheophyta</taxon>
        <taxon>Spermatophyta</taxon>
        <taxon>Magnoliopsida</taxon>
        <taxon>eudicotyledons</taxon>
        <taxon>Gunneridae</taxon>
        <taxon>Pentapetalae</taxon>
        <taxon>rosids</taxon>
        <taxon>malvids</taxon>
        <taxon>Brassicales</taxon>
        <taxon>Brassicaceae</taxon>
        <taxon>Thlaspideae</taxon>
        <taxon>Thlaspi</taxon>
    </lineage>
</organism>
<dbReference type="SMART" id="SM00360">
    <property type="entry name" value="RRM"/>
    <property type="match status" value="3"/>
</dbReference>
<dbReference type="SUPFAM" id="SSF54928">
    <property type="entry name" value="RNA-binding domain, RBD"/>
    <property type="match status" value="2"/>
</dbReference>
<dbReference type="InterPro" id="IPR012677">
    <property type="entry name" value="Nucleotide-bd_a/b_plait_sf"/>
</dbReference>
<dbReference type="AlphaFoldDB" id="A0AAU9SIG6"/>
<evidence type="ECO:0000256" key="4">
    <source>
        <dbReference type="SAM" id="MobiDB-lite"/>
    </source>
</evidence>
<dbReference type="InterPro" id="IPR051183">
    <property type="entry name" value="U1_U11-U12_snRNP_70-35kDa"/>
</dbReference>
<protein>
    <recommendedName>
        <fullName evidence="5">RRM domain-containing protein</fullName>
    </recommendedName>
</protein>
<comment type="subcellular location">
    <subcellularLocation>
        <location evidence="1">Nucleus</location>
    </subcellularLocation>
</comment>
<dbReference type="GO" id="GO:0071004">
    <property type="term" value="C:U2-type prespliceosome"/>
    <property type="evidence" value="ECO:0007669"/>
    <property type="project" value="TreeGrafter"/>
</dbReference>
<feature type="domain" description="RRM" evidence="5">
    <location>
        <begin position="56"/>
        <end position="109"/>
    </location>
</feature>
<dbReference type="Pfam" id="PF00076">
    <property type="entry name" value="RRM_1"/>
    <property type="match status" value="3"/>
</dbReference>
<dbReference type="InterPro" id="IPR000504">
    <property type="entry name" value="RRM_dom"/>
</dbReference>
<keyword evidence="3" id="KW-0694">RNA-binding</keyword>
<evidence type="ECO:0000313" key="6">
    <source>
        <dbReference type="EMBL" id="CAH2066816.1"/>
    </source>
</evidence>
<dbReference type="InterPro" id="IPR035979">
    <property type="entry name" value="RBD_domain_sf"/>
</dbReference>
<evidence type="ECO:0000256" key="2">
    <source>
        <dbReference type="ARBA" id="ARBA00023242"/>
    </source>
</evidence>
<dbReference type="GO" id="GO:0003729">
    <property type="term" value="F:mRNA binding"/>
    <property type="evidence" value="ECO:0007669"/>
    <property type="project" value="TreeGrafter"/>
</dbReference>
<feature type="domain" description="RRM" evidence="5">
    <location>
        <begin position="127"/>
        <end position="186"/>
    </location>
</feature>
<evidence type="ECO:0000256" key="3">
    <source>
        <dbReference type="PROSITE-ProRule" id="PRU00176"/>
    </source>
</evidence>
<keyword evidence="2" id="KW-0539">Nucleus</keyword>
<dbReference type="GO" id="GO:0071011">
    <property type="term" value="C:precatalytic spliceosome"/>
    <property type="evidence" value="ECO:0007669"/>
    <property type="project" value="TreeGrafter"/>
</dbReference>
<dbReference type="Proteomes" id="UP000836841">
    <property type="component" value="Chromosome 5"/>
</dbReference>
<dbReference type="PROSITE" id="PS50102">
    <property type="entry name" value="RRM"/>
    <property type="match status" value="3"/>
</dbReference>
<dbReference type="GO" id="GO:0000398">
    <property type="term" value="P:mRNA splicing, via spliceosome"/>
    <property type="evidence" value="ECO:0007669"/>
    <property type="project" value="TreeGrafter"/>
</dbReference>
<keyword evidence="7" id="KW-1185">Reference proteome</keyword>
<feature type="region of interest" description="Disordered" evidence="4">
    <location>
        <begin position="25"/>
        <end position="47"/>
    </location>
</feature>
<evidence type="ECO:0000259" key="5">
    <source>
        <dbReference type="PROSITE" id="PS50102"/>
    </source>
</evidence>
<dbReference type="CDD" id="cd00590">
    <property type="entry name" value="RRM_SF"/>
    <property type="match status" value="3"/>
</dbReference>
<evidence type="ECO:0000313" key="7">
    <source>
        <dbReference type="Proteomes" id="UP000836841"/>
    </source>
</evidence>
<dbReference type="EMBL" id="OU466861">
    <property type="protein sequence ID" value="CAH2066816.1"/>
    <property type="molecule type" value="Genomic_DNA"/>
</dbReference>